<dbReference type="OrthoDB" id="1042999at2"/>
<evidence type="ECO:0000256" key="2">
    <source>
        <dbReference type="SAM" id="SignalP"/>
    </source>
</evidence>
<accession>A0A2S7WPS2</accession>
<dbReference type="SUPFAM" id="SSF51445">
    <property type="entry name" value="(Trans)glycosidases"/>
    <property type="match status" value="1"/>
</dbReference>
<evidence type="ECO:0000313" key="5">
    <source>
        <dbReference type="Proteomes" id="UP000238882"/>
    </source>
</evidence>
<keyword evidence="5" id="KW-1185">Reference proteome</keyword>
<dbReference type="AlphaFoldDB" id="A0A2S7WPS2"/>
<dbReference type="InterPro" id="IPR039743">
    <property type="entry name" value="6GAL/EXGAL"/>
</dbReference>
<reference evidence="4 5" key="1">
    <citation type="submission" date="2016-12" db="EMBL/GenBank/DDBJ databases">
        <title>Trade-off between light-utilization and light-protection in marine flavobacteria.</title>
        <authorList>
            <person name="Kumagai Y."/>
            <person name="Yoshizawa S."/>
            <person name="Kogure K."/>
            <person name="Iwasaki W."/>
        </authorList>
    </citation>
    <scope>NUCLEOTIDE SEQUENCE [LARGE SCALE GENOMIC DNA]</scope>
    <source>
        <strain evidence="4 5">NBRC 108759</strain>
    </source>
</reference>
<dbReference type="PANTHER" id="PTHR42767">
    <property type="entry name" value="ENDO-BETA-1,6-GALACTANASE"/>
    <property type="match status" value="1"/>
</dbReference>
<dbReference type="PANTHER" id="PTHR42767:SF1">
    <property type="entry name" value="ENDO-BETA-1,6-GALACTANASE-LIKE DOMAIN-CONTAINING PROTEIN"/>
    <property type="match status" value="1"/>
</dbReference>
<dbReference type="InterPro" id="IPR017853">
    <property type="entry name" value="GH"/>
</dbReference>
<dbReference type="EMBL" id="MSCN01000001">
    <property type="protein sequence ID" value="PQJ79610.1"/>
    <property type="molecule type" value="Genomic_DNA"/>
</dbReference>
<feature type="chain" id="PRO_5015472689" description="Secretion system C-terminal sorting domain-containing protein" evidence="2">
    <location>
        <begin position="26"/>
        <end position="594"/>
    </location>
</feature>
<evidence type="ECO:0000313" key="4">
    <source>
        <dbReference type="EMBL" id="PQJ79610.1"/>
    </source>
</evidence>
<evidence type="ECO:0000256" key="1">
    <source>
        <dbReference type="ARBA" id="ARBA00022729"/>
    </source>
</evidence>
<name>A0A2S7WPS2_9FLAO</name>
<dbReference type="NCBIfam" id="TIGR04183">
    <property type="entry name" value="Por_Secre_tail"/>
    <property type="match status" value="1"/>
</dbReference>
<dbReference type="Gene3D" id="2.60.40.1180">
    <property type="entry name" value="Golgi alpha-mannosidase II"/>
    <property type="match status" value="1"/>
</dbReference>
<dbReference type="Pfam" id="PF18962">
    <property type="entry name" value="Por_Secre_tail"/>
    <property type="match status" value="1"/>
</dbReference>
<organism evidence="4 5">
    <name type="scientific">Polaribacter porphyrae</name>
    <dbReference type="NCBI Taxonomy" id="1137780"/>
    <lineage>
        <taxon>Bacteria</taxon>
        <taxon>Pseudomonadati</taxon>
        <taxon>Bacteroidota</taxon>
        <taxon>Flavobacteriia</taxon>
        <taxon>Flavobacteriales</taxon>
        <taxon>Flavobacteriaceae</taxon>
    </lineage>
</organism>
<gene>
    <name evidence="4" type="ORF">BTO18_10690</name>
</gene>
<feature type="domain" description="Secretion system C-terminal sorting" evidence="3">
    <location>
        <begin position="520"/>
        <end position="589"/>
    </location>
</feature>
<dbReference type="Gene3D" id="3.20.20.80">
    <property type="entry name" value="Glycosidases"/>
    <property type="match status" value="1"/>
</dbReference>
<evidence type="ECO:0000259" key="3">
    <source>
        <dbReference type="Pfam" id="PF18962"/>
    </source>
</evidence>
<sequence>MKEIKNKFNILILVGFCVFSSYINAQTNVVVNPDIEYQTMEGWGVSLAWWANLAGGMGEETINELANYAVNDLNLNVFRFNIAGGDNPNCTEGDHIRKDGGQMPGYRSIQNDNEGWGVNNLTNDIRQITVMNKIAALRAAKGDIITEIISYSPPWWMTFGECSAGNVNKTSENLKPEFIDDFADYLVSVTKDLNTAYPSWNISYINPFNEPTSGYWGKGGNQEGSAFYPATQAQVLWRLWQRRRDLDVLSIQLSAADNTSVTKALTNIETLKNNNLNEFSGIAKISTHSYSGNWEDKRDLANFAKENGNKPIWQTETGPLSWSPPTGTNDWFIRHYDMAYRLIEDLRNLKATVWCDWQLMSRDDGWGMLHQTNWNENIPFRKPILKKTRGFYLRKNVTNHIKVGYKIINTNDGNTLAALSPDENEAVFVVVNASKNTKNYSIDLSKFDAINSFKTYRTSGENANSGENAVEKTTEAITQKGVLSNKKIAYNAPAYSLTTFVINTASSLSNEKFERDALKIYPVPFSENCTFQFPRQLLNGKLIIYNSLGKEVRKIENINTKKLKFERKQLKSGVYFYNVVQDSTSLSKGKFTIN</sequence>
<dbReference type="Proteomes" id="UP000238882">
    <property type="component" value="Unassembled WGS sequence"/>
</dbReference>
<protein>
    <recommendedName>
        <fullName evidence="3">Secretion system C-terminal sorting domain-containing protein</fullName>
    </recommendedName>
</protein>
<dbReference type="GO" id="GO:0004553">
    <property type="term" value="F:hydrolase activity, hydrolyzing O-glycosyl compounds"/>
    <property type="evidence" value="ECO:0007669"/>
    <property type="project" value="InterPro"/>
</dbReference>
<dbReference type="RefSeq" id="WP_105016203.1">
    <property type="nucleotide sequence ID" value="NZ_MSCN01000001.1"/>
</dbReference>
<proteinExistence type="predicted"/>
<keyword evidence="1 2" id="KW-0732">Signal</keyword>
<comment type="caution">
    <text evidence="4">The sequence shown here is derived from an EMBL/GenBank/DDBJ whole genome shotgun (WGS) entry which is preliminary data.</text>
</comment>
<dbReference type="InterPro" id="IPR026444">
    <property type="entry name" value="Secre_tail"/>
</dbReference>
<dbReference type="InterPro" id="IPR013780">
    <property type="entry name" value="Glyco_hydro_b"/>
</dbReference>
<feature type="signal peptide" evidence="2">
    <location>
        <begin position="1"/>
        <end position="25"/>
    </location>
</feature>